<dbReference type="FunFam" id="3.30.730.10:FF:000001">
    <property type="entry name" value="Ethylene-responsive transcription factor 2"/>
    <property type="match status" value="1"/>
</dbReference>
<dbReference type="Gene3D" id="3.30.730.10">
    <property type="entry name" value="AP2/ERF domain"/>
    <property type="match status" value="1"/>
</dbReference>
<protein>
    <submittedName>
        <fullName evidence="11">Ethylene-responsive transcription factor ERF054-like protein</fullName>
    </submittedName>
</protein>
<dbReference type="PANTHER" id="PTHR31657:SF19">
    <property type="entry name" value="ETHYLENE-RESPONSIVE TRANSCRIPTION FACTOR ERF053"/>
    <property type="match status" value="1"/>
</dbReference>
<evidence type="ECO:0000313" key="11">
    <source>
        <dbReference type="EMBL" id="KAA3463662.1"/>
    </source>
</evidence>
<evidence type="ECO:0000256" key="8">
    <source>
        <dbReference type="ARBA" id="ARBA00024343"/>
    </source>
</evidence>
<evidence type="ECO:0000256" key="6">
    <source>
        <dbReference type="ARBA" id="ARBA00023163"/>
    </source>
</evidence>
<dbReference type="InterPro" id="IPR001471">
    <property type="entry name" value="AP2/ERF_dom"/>
</dbReference>
<dbReference type="Proteomes" id="UP000325315">
    <property type="component" value="Unassembled WGS sequence"/>
</dbReference>
<dbReference type="GO" id="GO:0000976">
    <property type="term" value="F:transcription cis-regulatory region binding"/>
    <property type="evidence" value="ECO:0007669"/>
    <property type="project" value="UniProtKB-ARBA"/>
</dbReference>
<keyword evidence="7" id="KW-0539">Nucleus</keyword>
<comment type="subcellular location">
    <subcellularLocation>
        <location evidence="1">Nucleus</location>
    </subcellularLocation>
</comment>
<keyword evidence="6" id="KW-0804">Transcription</keyword>
<dbReference type="GO" id="GO:0003700">
    <property type="term" value="F:DNA-binding transcription factor activity"/>
    <property type="evidence" value="ECO:0007669"/>
    <property type="project" value="InterPro"/>
</dbReference>
<dbReference type="InterPro" id="IPR036955">
    <property type="entry name" value="AP2/ERF_dom_sf"/>
</dbReference>
<evidence type="ECO:0000256" key="1">
    <source>
        <dbReference type="ARBA" id="ARBA00004123"/>
    </source>
</evidence>
<keyword evidence="12" id="KW-1185">Reference proteome</keyword>
<gene>
    <name evidence="11" type="ORF">EPI10_007995</name>
</gene>
<keyword evidence="4" id="KW-0238">DNA-binding</keyword>
<evidence type="ECO:0000256" key="7">
    <source>
        <dbReference type="ARBA" id="ARBA00023242"/>
    </source>
</evidence>
<accession>A0A5B6V3E4</accession>
<evidence type="ECO:0000313" key="12">
    <source>
        <dbReference type="Proteomes" id="UP000325315"/>
    </source>
</evidence>
<keyword evidence="2" id="KW-0936">Ethylene signaling pathway</keyword>
<dbReference type="GO" id="GO:0009873">
    <property type="term" value="P:ethylene-activated signaling pathway"/>
    <property type="evidence" value="ECO:0007669"/>
    <property type="project" value="UniProtKB-KW"/>
</dbReference>
<keyword evidence="5" id="KW-0010">Activator</keyword>
<reference evidence="12" key="1">
    <citation type="journal article" date="2019" name="Plant Biotechnol. J.">
        <title>Genome sequencing of the Australian wild diploid species Gossypium australe highlights disease resistance and delayed gland morphogenesis.</title>
        <authorList>
            <person name="Cai Y."/>
            <person name="Cai X."/>
            <person name="Wang Q."/>
            <person name="Wang P."/>
            <person name="Zhang Y."/>
            <person name="Cai C."/>
            <person name="Xu Y."/>
            <person name="Wang K."/>
            <person name="Zhou Z."/>
            <person name="Wang C."/>
            <person name="Geng S."/>
            <person name="Li B."/>
            <person name="Dong Q."/>
            <person name="Hou Y."/>
            <person name="Wang H."/>
            <person name="Ai P."/>
            <person name="Liu Z."/>
            <person name="Yi F."/>
            <person name="Sun M."/>
            <person name="An G."/>
            <person name="Cheng J."/>
            <person name="Zhang Y."/>
            <person name="Shi Q."/>
            <person name="Xie Y."/>
            <person name="Shi X."/>
            <person name="Chang Y."/>
            <person name="Huang F."/>
            <person name="Chen Y."/>
            <person name="Hong S."/>
            <person name="Mi L."/>
            <person name="Sun Q."/>
            <person name="Zhang L."/>
            <person name="Zhou B."/>
            <person name="Peng R."/>
            <person name="Zhang X."/>
            <person name="Liu F."/>
        </authorList>
    </citation>
    <scope>NUCLEOTIDE SEQUENCE [LARGE SCALE GENOMIC DNA]</scope>
    <source>
        <strain evidence="12">cv. PA1801</strain>
    </source>
</reference>
<evidence type="ECO:0000256" key="3">
    <source>
        <dbReference type="ARBA" id="ARBA00023015"/>
    </source>
</evidence>
<dbReference type="AlphaFoldDB" id="A0A5B6V3E4"/>
<dbReference type="EMBL" id="SMMG02000008">
    <property type="protein sequence ID" value="KAA3463662.1"/>
    <property type="molecule type" value="Genomic_DNA"/>
</dbReference>
<proteinExistence type="inferred from homology"/>
<dbReference type="PRINTS" id="PR00367">
    <property type="entry name" value="ETHRSPELEMNT"/>
</dbReference>
<dbReference type="OrthoDB" id="771648at2759"/>
<evidence type="ECO:0000256" key="9">
    <source>
        <dbReference type="SAM" id="MobiDB-lite"/>
    </source>
</evidence>
<dbReference type="InterPro" id="IPR051758">
    <property type="entry name" value="ERF/AP2-like"/>
</dbReference>
<organism evidence="11 12">
    <name type="scientific">Gossypium australe</name>
    <dbReference type="NCBI Taxonomy" id="47621"/>
    <lineage>
        <taxon>Eukaryota</taxon>
        <taxon>Viridiplantae</taxon>
        <taxon>Streptophyta</taxon>
        <taxon>Embryophyta</taxon>
        <taxon>Tracheophyta</taxon>
        <taxon>Spermatophyta</taxon>
        <taxon>Magnoliopsida</taxon>
        <taxon>eudicotyledons</taxon>
        <taxon>Gunneridae</taxon>
        <taxon>Pentapetalae</taxon>
        <taxon>rosids</taxon>
        <taxon>malvids</taxon>
        <taxon>Malvales</taxon>
        <taxon>Malvaceae</taxon>
        <taxon>Malvoideae</taxon>
        <taxon>Gossypium</taxon>
    </lineage>
</organism>
<name>A0A5B6V3E4_9ROSI</name>
<comment type="caution">
    <text evidence="11">The sequence shown here is derived from an EMBL/GenBank/DDBJ whole genome shotgun (WGS) entry which is preliminary data.</text>
</comment>
<dbReference type="GO" id="GO:0005634">
    <property type="term" value="C:nucleus"/>
    <property type="evidence" value="ECO:0007669"/>
    <property type="project" value="UniProtKB-SubCell"/>
</dbReference>
<evidence type="ECO:0000256" key="2">
    <source>
        <dbReference type="ARBA" id="ARBA00022745"/>
    </source>
</evidence>
<sequence length="358" mass="40868">MGSMILKIVSDSGHSIHRIRYLILRERASVLSVSMADEIEKVKEIAKGKGVDFGVELERQQWKPVFDEASISQRPLKKIRSPQRQHHHLVHSSVSYPSLPSSRLVFPFAFDGSFDPMARPWQPQNQQHMISFSPQPHQQQQQQQQQQLLQYCSGALNLSPRGGMMGRLGQPVQPIHTSKLYRGVRQRQWGKWVAEIRLPRERTRLWLGTFDTAEDAALAYDRKAFKLRGKNARLNFPELFFNKDKDTSPRSPQPNQNQNLPKQEHESPKLQSANMESMSQGDNPGSEPTTIDMVQMTAEEGDSGSQASMWEDMELAEAWFNAFPEEWGPVNPVWDDIDAANNLLLPSNLGFTNQNQQD</sequence>
<dbReference type="InterPro" id="IPR016177">
    <property type="entry name" value="DNA-bd_dom_sf"/>
</dbReference>
<dbReference type="PANTHER" id="PTHR31657">
    <property type="entry name" value="ETHYLENE-RESPONSIVE TRANSCRIPTION FACTOR ERF061"/>
    <property type="match status" value="1"/>
</dbReference>
<feature type="domain" description="AP2/ERF" evidence="10">
    <location>
        <begin position="180"/>
        <end position="237"/>
    </location>
</feature>
<dbReference type="SMART" id="SM00380">
    <property type="entry name" value="AP2"/>
    <property type="match status" value="1"/>
</dbReference>
<comment type="similarity">
    <text evidence="8">Belongs to the AP2/ERF transcription factor family. ERF subfamily.</text>
</comment>
<evidence type="ECO:0000256" key="5">
    <source>
        <dbReference type="ARBA" id="ARBA00023159"/>
    </source>
</evidence>
<dbReference type="Pfam" id="PF00847">
    <property type="entry name" value="AP2"/>
    <property type="match status" value="1"/>
</dbReference>
<dbReference type="SUPFAM" id="SSF54171">
    <property type="entry name" value="DNA-binding domain"/>
    <property type="match status" value="1"/>
</dbReference>
<evidence type="ECO:0000256" key="4">
    <source>
        <dbReference type="ARBA" id="ARBA00023125"/>
    </source>
</evidence>
<keyword evidence="3" id="KW-0805">Transcription regulation</keyword>
<dbReference type="PROSITE" id="PS51032">
    <property type="entry name" value="AP2_ERF"/>
    <property type="match status" value="1"/>
</dbReference>
<evidence type="ECO:0000259" key="10">
    <source>
        <dbReference type="PROSITE" id="PS51032"/>
    </source>
</evidence>
<feature type="compositionally biased region" description="Polar residues" evidence="9">
    <location>
        <begin position="269"/>
        <end position="289"/>
    </location>
</feature>
<dbReference type="CDD" id="cd00018">
    <property type="entry name" value="AP2"/>
    <property type="match status" value="1"/>
</dbReference>
<feature type="region of interest" description="Disordered" evidence="9">
    <location>
        <begin position="241"/>
        <end position="290"/>
    </location>
</feature>